<gene>
    <name evidence="3" type="ORF">EV193_101204</name>
</gene>
<keyword evidence="2" id="KW-0472">Membrane</keyword>
<dbReference type="OrthoDB" id="3821205at2"/>
<keyword evidence="4" id="KW-1185">Reference proteome</keyword>
<keyword evidence="2" id="KW-0812">Transmembrane</keyword>
<feature type="transmembrane region" description="Helical" evidence="2">
    <location>
        <begin position="41"/>
        <end position="62"/>
    </location>
</feature>
<feature type="compositionally biased region" description="Basic and acidic residues" evidence="1">
    <location>
        <begin position="110"/>
        <end position="119"/>
    </location>
</feature>
<evidence type="ECO:0000313" key="4">
    <source>
        <dbReference type="Proteomes" id="UP000294257"/>
    </source>
</evidence>
<dbReference type="RefSeq" id="WP_130342024.1">
    <property type="nucleotide sequence ID" value="NZ_SGWQ01000001.1"/>
</dbReference>
<accession>A0A4Q7L3Y3</accession>
<organism evidence="3 4">
    <name type="scientific">Herbihabitans rhizosphaerae</name>
    <dbReference type="NCBI Taxonomy" id="1872711"/>
    <lineage>
        <taxon>Bacteria</taxon>
        <taxon>Bacillati</taxon>
        <taxon>Actinomycetota</taxon>
        <taxon>Actinomycetes</taxon>
        <taxon>Pseudonocardiales</taxon>
        <taxon>Pseudonocardiaceae</taxon>
        <taxon>Herbihabitans</taxon>
    </lineage>
</organism>
<proteinExistence type="predicted"/>
<sequence>MNENELRNGLRAAMSGEAPPATLTGEIVVERARRARRRRQATLAGAGSAAAVALIAVGAVVLPGMSSGEPSGQIGVGARPTSVSPTPTPGRPSSGSTKPSTSWPNGQTDRTARSGPEYDRGARVLEVLTMLRPPGHTAPPDAAGLTYHQANFEDRVNDRETWSYLSYLPVAKDGGVGRLLAEVHTPGTRSNSGNGCELAKKFWGVGGQCRVVQVGGASVGVVTDSADSRIDQVAAVRRADDTAVFVAQAKSWEQTGKPPLRELPFTPEALAAAAIDPRFDVS</sequence>
<name>A0A4Q7L3Y3_9PSEU</name>
<evidence type="ECO:0000256" key="2">
    <source>
        <dbReference type="SAM" id="Phobius"/>
    </source>
</evidence>
<feature type="region of interest" description="Disordered" evidence="1">
    <location>
        <begin position="71"/>
        <end position="119"/>
    </location>
</feature>
<evidence type="ECO:0000256" key="1">
    <source>
        <dbReference type="SAM" id="MobiDB-lite"/>
    </source>
</evidence>
<comment type="caution">
    <text evidence="3">The sequence shown here is derived from an EMBL/GenBank/DDBJ whole genome shotgun (WGS) entry which is preliminary data.</text>
</comment>
<feature type="compositionally biased region" description="Low complexity" evidence="1">
    <location>
        <begin position="80"/>
        <end position="104"/>
    </location>
</feature>
<evidence type="ECO:0000313" key="3">
    <source>
        <dbReference type="EMBL" id="RZS44329.1"/>
    </source>
</evidence>
<protein>
    <submittedName>
        <fullName evidence="3">Uncharacterized protein</fullName>
    </submittedName>
</protein>
<reference evidence="3 4" key="1">
    <citation type="submission" date="2019-02" db="EMBL/GenBank/DDBJ databases">
        <title>Genomic Encyclopedia of Type Strains, Phase IV (KMG-IV): sequencing the most valuable type-strain genomes for metagenomic binning, comparative biology and taxonomic classification.</title>
        <authorList>
            <person name="Goeker M."/>
        </authorList>
    </citation>
    <scope>NUCLEOTIDE SEQUENCE [LARGE SCALE GENOMIC DNA]</scope>
    <source>
        <strain evidence="3 4">DSM 101727</strain>
    </source>
</reference>
<dbReference type="EMBL" id="SGWQ01000001">
    <property type="protein sequence ID" value="RZS44329.1"/>
    <property type="molecule type" value="Genomic_DNA"/>
</dbReference>
<dbReference type="AlphaFoldDB" id="A0A4Q7L3Y3"/>
<dbReference type="Proteomes" id="UP000294257">
    <property type="component" value="Unassembled WGS sequence"/>
</dbReference>
<keyword evidence="2" id="KW-1133">Transmembrane helix</keyword>